<dbReference type="Pfam" id="PF08352">
    <property type="entry name" value="oligo_HPY"/>
    <property type="match status" value="1"/>
</dbReference>
<accession>A0ABR9ZS30</accession>
<dbReference type="InterPro" id="IPR013563">
    <property type="entry name" value="Oligopep_ABC_C"/>
</dbReference>
<keyword evidence="7" id="KW-1185">Reference proteome</keyword>
<dbReference type="PANTHER" id="PTHR43776">
    <property type="entry name" value="TRANSPORT ATP-BINDING PROTEIN"/>
    <property type="match status" value="1"/>
</dbReference>
<dbReference type="SMART" id="SM00382">
    <property type="entry name" value="AAA"/>
    <property type="match status" value="1"/>
</dbReference>
<dbReference type="GO" id="GO:0005524">
    <property type="term" value="F:ATP binding"/>
    <property type="evidence" value="ECO:0007669"/>
    <property type="project" value="UniProtKB-KW"/>
</dbReference>
<keyword evidence="3" id="KW-0547">Nucleotide-binding</keyword>
<dbReference type="EMBL" id="JADKNH010000005">
    <property type="protein sequence ID" value="MBF4693266.1"/>
    <property type="molecule type" value="Genomic_DNA"/>
</dbReference>
<evidence type="ECO:0000256" key="1">
    <source>
        <dbReference type="ARBA" id="ARBA00005417"/>
    </source>
</evidence>
<dbReference type="InterPro" id="IPR003593">
    <property type="entry name" value="AAA+_ATPase"/>
</dbReference>
<dbReference type="Pfam" id="PF00005">
    <property type="entry name" value="ABC_tran"/>
    <property type="match status" value="1"/>
</dbReference>
<keyword evidence="4 6" id="KW-0067">ATP-binding</keyword>
<dbReference type="NCBIfam" id="TIGR01727">
    <property type="entry name" value="oligo_HPY"/>
    <property type="match status" value="1"/>
</dbReference>
<evidence type="ECO:0000256" key="3">
    <source>
        <dbReference type="ARBA" id="ARBA00022741"/>
    </source>
</evidence>
<organism evidence="6 7">
    <name type="scientific">Fusibacter ferrireducens</name>
    <dbReference type="NCBI Taxonomy" id="2785058"/>
    <lineage>
        <taxon>Bacteria</taxon>
        <taxon>Bacillati</taxon>
        <taxon>Bacillota</taxon>
        <taxon>Clostridia</taxon>
        <taxon>Eubacteriales</taxon>
        <taxon>Eubacteriales Family XII. Incertae Sedis</taxon>
        <taxon>Fusibacter</taxon>
    </lineage>
</organism>
<dbReference type="PANTHER" id="PTHR43776:SF7">
    <property type="entry name" value="D,D-DIPEPTIDE TRANSPORT ATP-BINDING PROTEIN DDPF-RELATED"/>
    <property type="match status" value="1"/>
</dbReference>
<feature type="domain" description="ABC transporter" evidence="5">
    <location>
        <begin position="6"/>
        <end position="259"/>
    </location>
</feature>
<reference evidence="6 7" key="1">
    <citation type="submission" date="2020-11" db="EMBL/GenBank/DDBJ databases">
        <title>Fusibacter basophilias sp. nov.</title>
        <authorList>
            <person name="Qiu D."/>
        </authorList>
    </citation>
    <scope>NUCLEOTIDE SEQUENCE [LARGE SCALE GENOMIC DNA]</scope>
    <source>
        <strain evidence="6 7">Q10-2</strain>
    </source>
</reference>
<name>A0ABR9ZS30_9FIRM</name>
<dbReference type="Proteomes" id="UP000614200">
    <property type="component" value="Unassembled WGS sequence"/>
</dbReference>
<evidence type="ECO:0000256" key="2">
    <source>
        <dbReference type="ARBA" id="ARBA00022448"/>
    </source>
</evidence>
<dbReference type="SUPFAM" id="SSF52540">
    <property type="entry name" value="P-loop containing nucleoside triphosphate hydrolases"/>
    <property type="match status" value="1"/>
</dbReference>
<sequence>MSEILLSAKNLKKYYQVSNNTLFSSNANKGIVKAVDDITLDIPKGKTLSLVGESGCGKSTLGRTLINLIDPTSGEVLFNGKNIHAFNAQEEKAFRKSVSIIFQDPYASLNPRMKVKDLIGEPLLTHGMKAKKERYARVYELMKITGLKEEYANRYPHQFSGGQRQRIGIARALALNPSLIVCDEAVSALDVSIQAQILNLLKKLQREFNLTYLFISHDLSVVRYVSDEVYVMYLGQIVEAGKPKALFEEPIHPYTQFLISAVPIADPKKRDRKKLILEGDLPSAINPPQGCRFNTRCPYATEICTNVCPELVTEDDRKFACHHPLG</sequence>
<dbReference type="CDD" id="cd03257">
    <property type="entry name" value="ABC_NikE_OppD_transporters"/>
    <property type="match status" value="1"/>
</dbReference>
<gene>
    <name evidence="6" type="ORF">ISU02_09050</name>
</gene>
<evidence type="ECO:0000259" key="5">
    <source>
        <dbReference type="PROSITE" id="PS50893"/>
    </source>
</evidence>
<evidence type="ECO:0000313" key="6">
    <source>
        <dbReference type="EMBL" id="MBF4693266.1"/>
    </source>
</evidence>
<evidence type="ECO:0000256" key="4">
    <source>
        <dbReference type="ARBA" id="ARBA00022840"/>
    </source>
</evidence>
<protein>
    <submittedName>
        <fullName evidence="6">Dipeptide ABC transporter ATP-binding protein</fullName>
    </submittedName>
</protein>
<dbReference type="Gene3D" id="3.40.50.300">
    <property type="entry name" value="P-loop containing nucleotide triphosphate hydrolases"/>
    <property type="match status" value="1"/>
</dbReference>
<comment type="similarity">
    <text evidence="1">Belongs to the ABC transporter superfamily.</text>
</comment>
<keyword evidence="2" id="KW-0813">Transport</keyword>
<dbReference type="PROSITE" id="PS00211">
    <property type="entry name" value="ABC_TRANSPORTER_1"/>
    <property type="match status" value="1"/>
</dbReference>
<dbReference type="InterPro" id="IPR050319">
    <property type="entry name" value="ABC_transp_ATP-bind"/>
</dbReference>
<proteinExistence type="inferred from homology"/>
<dbReference type="InterPro" id="IPR003439">
    <property type="entry name" value="ABC_transporter-like_ATP-bd"/>
</dbReference>
<comment type="caution">
    <text evidence="6">The sequence shown here is derived from an EMBL/GenBank/DDBJ whole genome shotgun (WGS) entry which is preliminary data.</text>
</comment>
<dbReference type="PROSITE" id="PS50893">
    <property type="entry name" value="ABC_TRANSPORTER_2"/>
    <property type="match status" value="1"/>
</dbReference>
<dbReference type="InterPro" id="IPR017871">
    <property type="entry name" value="ABC_transporter-like_CS"/>
</dbReference>
<dbReference type="NCBIfam" id="NF008453">
    <property type="entry name" value="PRK11308.1"/>
    <property type="match status" value="1"/>
</dbReference>
<dbReference type="RefSeq" id="WP_194701509.1">
    <property type="nucleotide sequence ID" value="NZ_JADKNH010000005.1"/>
</dbReference>
<dbReference type="InterPro" id="IPR027417">
    <property type="entry name" value="P-loop_NTPase"/>
</dbReference>
<evidence type="ECO:0000313" key="7">
    <source>
        <dbReference type="Proteomes" id="UP000614200"/>
    </source>
</evidence>